<dbReference type="RefSeq" id="WP_307817495.1">
    <property type="nucleotide sequence ID" value="NZ_BAAAYA010000010.1"/>
</dbReference>
<reference evidence="2" key="1">
    <citation type="journal article" date="2019" name="Int. J. Syst. Evol. Microbiol.">
        <title>The Global Catalogue of Microorganisms (GCM) 10K type strain sequencing project: providing services to taxonomists for standard genome sequencing and annotation.</title>
        <authorList>
            <consortium name="The Broad Institute Genomics Platform"/>
            <consortium name="The Broad Institute Genome Sequencing Center for Infectious Disease"/>
            <person name="Wu L."/>
            <person name="Ma J."/>
        </authorList>
    </citation>
    <scope>NUCLEOTIDE SEQUENCE [LARGE SCALE GENOMIC DNA]</scope>
    <source>
        <strain evidence="2">CCM 3243</strain>
    </source>
</reference>
<keyword evidence="2" id="KW-1185">Reference proteome</keyword>
<dbReference type="InterPro" id="IPR036689">
    <property type="entry name" value="ESAT-6-like_sf"/>
</dbReference>
<name>A0ABV8N1U8_9ACTN</name>
<gene>
    <name evidence="1" type="ORF">ACFO3R_07025</name>
</gene>
<dbReference type="InterPro" id="IPR010310">
    <property type="entry name" value="T7SS_ESAT-6-like"/>
</dbReference>
<evidence type="ECO:0000313" key="1">
    <source>
        <dbReference type="EMBL" id="MFC4186137.1"/>
    </source>
</evidence>
<dbReference type="SUPFAM" id="SSF140453">
    <property type="entry name" value="EsxAB dimer-like"/>
    <property type="match status" value="1"/>
</dbReference>
<evidence type="ECO:0000313" key="2">
    <source>
        <dbReference type="Proteomes" id="UP001595871"/>
    </source>
</evidence>
<protein>
    <submittedName>
        <fullName evidence="1">WXG100 family type VII secretion target</fullName>
    </submittedName>
</protein>
<dbReference type="Gene3D" id="1.10.287.1060">
    <property type="entry name" value="ESAT-6-like"/>
    <property type="match status" value="1"/>
</dbReference>
<dbReference type="Pfam" id="PF06013">
    <property type="entry name" value="WXG100"/>
    <property type="match status" value="1"/>
</dbReference>
<comment type="caution">
    <text evidence="1">The sequence shown here is derived from an EMBL/GenBank/DDBJ whole genome shotgun (WGS) entry which is preliminary data.</text>
</comment>
<organism evidence="1 2">
    <name type="scientific">Streptomyces flavovirens</name>
    <dbReference type="NCBI Taxonomy" id="52258"/>
    <lineage>
        <taxon>Bacteria</taxon>
        <taxon>Bacillati</taxon>
        <taxon>Actinomycetota</taxon>
        <taxon>Actinomycetes</taxon>
        <taxon>Kitasatosporales</taxon>
        <taxon>Streptomycetaceae</taxon>
        <taxon>Streptomyces</taxon>
    </lineage>
</organism>
<dbReference type="EMBL" id="JBHSCF010000010">
    <property type="protein sequence ID" value="MFC4186137.1"/>
    <property type="molecule type" value="Genomic_DNA"/>
</dbReference>
<accession>A0ABV8N1U8</accession>
<proteinExistence type="predicted"/>
<sequence>MGTDMGDQPELAYTSAQLKRLADDLDDMHEYLGKQFKRMDEIVDGIETGWQGPTATSYRSLHRGAAEDAVRIGQTIQFLAEAIRLSEGGFTDQELETLEQFRRVQVDIDIEAAADALSTPSNQQPRSRLQDL</sequence>
<dbReference type="Proteomes" id="UP001595871">
    <property type="component" value="Unassembled WGS sequence"/>
</dbReference>